<evidence type="ECO:0000313" key="3">
    <source>
        <dbReference type="Proteomes" id="UP000001745"/>
    </source>
</evidence>
<name>B8M669_TALSN</name>
<dbReference type="Gene3D" id="3.90.1200.10">
    <property type="match status" value="1"/>
</dbReference>
<gene>
    <name evidence="2" type="ORF">TSTA_024020</name>
</gene>
<dbReference type="InParanoid" id="B8M669"/>
<dbReference type="Gene3D" id="3.30.200.20">
    <property type="entry name" value="Phosphorylase Kinase, domain 1"/>
    <property type="match status" value="1"/>
</dbReference>
<reference evidence="3" key="1">
    <citation type="journal article" date="2015" name="Genome Announc.">
        <title>Genome sequence of the AIDS-associated pathogen Penicillium marneffei (ATCC18224) and its near taxonomic relative Talaromyces stipitatus (ATCC10500).</title>
        <authorList>
            <person name="Nierman W.C."/>
            <person name="Fedorova-Abrams N.D."/>
            <person name="Andrianopoulos A."/>
        </authorList>
    </citation>
    <scope>NUCLEOTIDE SEQUENCE [LARGE SCALE GENOMIC DNA]</scope>
    <source>
        <strain evidence="3">ATCC 10500 / CBS 375.48 / QM 6759 / NRRL 1006</strain>
    </source>
</reference>
<dbReference type="OrthoDB" id="25129at2759"/>
<dbReference type="VEuPathDB" id="FungiDB:TSTA_024020"/>
<dbReference type="OMA" id="VHLICWY"/>
<dbReference type="EMBL" id="EQ962654">
    <property type="protein sequence ID" value="EED19069.1"/>
    <property type="molecule type" value="Genomic_DNA"/>
</dbReference>
<dbReference type="RefSeq" id="XP_002479503.1">
    <property type="nucleotide sequence ID" value="XM_002479458.1"/>
</dbReference>
<dbReference type="AlphaFoldDB" id="B8M669"/>
<feature type="domain" description="Aminoglycoside phosphotransferase" evidence="1">
    <location>
        <begin position="119"/>
        <end position="285"/>
    </location>
</feature>
<dbReference type="PhylomeDB" id="B8M669"/>
<dbReference type="SUPFAM" id="SSF56112">
    <property type="entry name" value="Protein kinase-like (PK-like)"/>
    <property type="match status" value="1"/>
</dbReference>
<dbReference type="InterPro" id="IPR011009">
    <property type="entry name" value="Kinase-like_dom_sf"/>
</dbReference>
<organism evidence="2 3">
    <name type="scientific">Talaromyces stipitatus (strain ATCC 10500 / CBS 375.48 / QM 6759 / NRRL 1006)</name>
    <name type="common">Penicillium stipitatum</name>
    <dbReference type="NCBI Taxonomy" id="441959"/>
    <lineage>
        <taxon>Eukaryota</taxon>
        <taxon>Fungi</taxon>
        <taxon>Dikarya</taxon>
        <taxon>Ascomycota</taxon>
        <taxon>Pezizomycotina</taxon>
        <taxon>Eurotiomycetes</taxon>
        <taxon>Eurotiomycetidae</taxon>
        <taxon>Eurotiales</taxon>
        <taxon>Trichocomaceae</taxon>
        <taxon>Talaromyces</taxon>
        <taxon>Talaromyces sect. Talaromyces</taxon>
    </lineage>
</organism>
<dbReference type="HOGENOM" id="CLU_059226_0_0_1"/>
<dbReference type="GeneID" id="8109584"/>
<dbReference type="Proteomes" id="UP000001745">
    <property type="component" value="Unassembled WGS sequence"/>
</dbReference>
<dbReference type="InterPro" id="IPR002575">
    <property type="entry name" value="Aminoglycoside_PTrfase"/>
</dbReference>
<dbReference type="eggNOG" id="ENOG502SJ8C">
    <property type="taxonomic scope" value="Eukaryota"/>
</dbReference>
<dbReference type="STRING" id="441959.B8M669"/>
<evidence type="ECO:0000313" key="2">
    <source>
        <dbReference type="EMBL" id="EED19069.1"/>
    </source>
</evidence>
<dbReference type="Pfam" id="PF01636">
    <property type="entry name" value="APH"/>
    <property type="match status" value="1"/>
</dbReference>
<proteinExistence type="predicted"/>
<keyword evidence="3" id="KW-1185">Reference proteome</keyword>
<accession>B8M669</accession>
<evidence type="ECO:0000259" key="1">
    <source>
        <dbReference type="Pfam" id="PF01636"/>
    </source>
</evidence>
<sequence>MATDADIEASVFSQLATTAYACSSMVRLNGGTANFVYRGILSNPESIGAKDEKPNVIIKHTKNFVALNREFKLDSERCVFEALVLRGLNTFSPARDTSVSPPITVKTPRLFDFDSTTHMQIMEDLPESSDLKTWLLAPDTGMRVDEPAAKAIGHALGSWLGSFHAWTTLDAQAGLRQKLAKNKSMQQLKFIINYDTLIGTIDQYPQILESSRSVFEKVRAHAAEEISAHSTENNSHDGSDGWGPIHGDFWTGNVLINHAQHSLFIIDWEMAQLGMRALDLGQVLAELYKVKHFKNNDGGVWIMEGLMEKYPLLNETQAFQIAVHMGVHLVCWSAVAGVTWGTARQIEGAINIGRDLITKGWEKDREWFLDDGTLRLLFR</sequence>
<protein>
    <recommendedName>
        <fullName evidence="1">Aminoglycoside phosphotransferase domain-containing protein</fullName>
    </recommendedName>
</protein>